<accession>A0ABN2B2D9</accession>
<evidence type="ECO:0000313" key="7">
    <source>
        <dbReference type="EMBL" id="GAA1530923.1"/>
    </source>
</evidence>
<dbReference type="InterPro" id="IPR017871">
    <property type="entry name" value="ABC_transporter-like_CS"/>
</dbReference>
<dbReference type="InterPro" id="IPR027417">
    <property type="entry name" value="P-loop_NTPase"/>
</dbReference>
<keyword evidence="2" id="KW-0813">Transport</keyword>
<dbReference type="GO" id="GO:0005524">
    <property type="term" value="F:ATP binding"/>
    <property type="evidence" value="ECO:0007669"/>
    <property type="project" value="UniProtKB-KW"/>
</dbReference>
<evidence type="ECO:0000256" key="4">
    <source>
        <dbReference type="ARBA" id="ARBA00022840"/>
    </source>
</evidence>
<dbReference type="EMBL" id="BAAAQD010000011">
    <property type="protein sequence ID" value="GAA1530923.1"/>
    <property type="molecule type" value="Genomic_DNA"/>
</dbReference>
<dbReference type="InterPro" id="IPR003439">
    <property type="entry name" value="ABC_transporter-like_ATP-bd"/>
</dbReference>
<protein>
    <submittedName>
        <fullName evidence="7">ABC transporter ATP-binding protein</fullName>
    </submittedName>
</protein>
<dbReference type="InterPro" id="IPR003593">
    <property type="entry name" value="AAA+_ATPase"/>
</dbReference>
<organism evidence="7 8">
    <name type="scientific">Dactylosporangium maewongense</name>
    <dbReference type="NCBI Taxonomy" id="634393"/>
    <lineage>
        <taxon>Bacteria</taxon>
        <taxon>Bacillati</taxon>
        <taxon>Actinomycetota</taxon>
        <taxon>Actinomycetes</taxon>
        <taxon>Micromonosporales</taxon>
        <taxon>Micromonosporaceae</taxon>
        <taxon>Dactylosporangium</taxon>
    </lineage>
</organism>
<evidence type="ECO:0000259" key="6">
    <source>
        <dbReference type="PROSITE" id="PS50893"/>
    </source>
</evidence>
<comment type="similarity">
    <text evidence="1">Belongs to the ABC transporter superfamily.</text>
</comment>
<keyword evidence="4 7" id="KW-0067">ATP-binding</keyword>
<proteinExistence type="inferred from homology"/>
<dbReference type="Proteomes" id="UP001501470">
    <property type="component" value="Unassembled WGS sequence"/>
</dbReference>
<dbReference type="PROSITE" id="PS50893">
    <property type="entry name" value="ABC_TRANSPORTER_2"/>
    <property type="match status" value="1"/>
</dbReference>
<dbReference type="PANTHER" id="PTHR43335">
    <property type="entry name" value="ABC TRANSPORTER, ATP-BINDING PROTEIN"/>
    <property type="match status" value="1"/>
</dbReference>
<dbReference type="Gene3D" id="3.40.50.300">
    <property type="entry name" value="P-loop containing nucleotide triphosphate hydrolases"/>
    <property type="match status" value="1"/>
</dbReference>
<gene>
    <name evidence="7" type="ORF">GCM10009827_055800</name>
</gene>
<feature type="domain" description="ABC transporter" evidence="6">
    <location>
        <begin position="7"/>
        <end position="237"/>
    </location>
</feature>
<dbReference type="Pfam" id="PF00005">
    <property type="entry name" value="ABC_tran"/>
    <property type="match status" value="1"/>
</dbReference>
<comment type="caution">
    <text evidence="7">The sequence shown here is derived from an EMBL/GenBank/DDBJ whole genome shotgun (WGS) entry which is preliminary data.</text>
</comment>
<keyword evidence="8" id="KW-1185">Reference proteome</keyword>
<feature type="compositionally biased region" description="Low complexity" evidence="5">
    <location>
        <begin position="309"/>
        <end position="324"/>
    </location>
</feature>
<reference evidence="7 8" key="1">
    <citation type="journal article" date="2019" name="Int. J. Syst. Evol. Microbiol.">
        <title>The Global Catalogue of Microorganisms (GCM) 10K type strain sequencing project: providing services to taxonomists for standard genome sequencing and annotation.</title>
        <authorList>
            <consortium name="The Broad Institute Genomics Platform"/>
            <consortium name="The Broad Institute Genome Sequencing Center for Infectious Disease"/>
            <person name="Wu L."/>
            <person name="Ma J."/>
        </authorList>
    </citation>
    <scope>NUCLEOTIDE SEQUENCE [LARGE SCALE GENOMIC DNA]</scope>
    <source>
        <strain evidence="7 8">JCM 15933</strain>
    </source>
</reference>
<evidence type="ECO:0000256" key="3">
    <source>
        <dbReference type="ARBA" id="ARBA00022741"/>
    </source>
</evidence>
<dbReference type="SUPFAM" id="SSF52540">
    <property type="entry name" value="P-loop containing nucleoside triphosphate hydrolases"/>
    <property type="match status" value="1"/>
</dbReference>
<keyword evidence="3" id="KW-0547">Nucleotide-binding</keyword>
<dbReference type="PROSITE" id="PS00211">
    <property type="entry name" value="ABC_TRANSPORTER_1"/>
    <property type="match status" value="1"/>
</dbReference>
<dbReference type="SMART" id="SM00382">
    <property type="entry name" value="AAA"/>
    <property type="match status" value="1"/>
</dbReference>
<evidence type="ECO:0000256" key="1">
    <source>
        <dbReference type="ARBA" id="ARBA00005417"/>
    </source>
</evidence>
<dbReference type="PANTHER" id="PTHR43335:SF4">
    <property type="entry name" value="ABC TRANSPORTER, ATP-BINDING PROTEIN"/>
    <property type="match status" value="1"/>
</dbReference>
<dbReference type="RefSeq" id="WP_344505114.1">
    <property type="nucleotide sequence ID" value="NZ_BAAAQD010000011.1"/>
</dbReference>
<feature type="region of interest" description="Disordered" evidence="5">
    <location>
        <begin position="306"/>
        <end position="336"/>
    </location>
</feature>
<evidence type="ECO:0000313" key="8">
    <source>
        <dbReference type="Proteomes" id="UP001501470"/>
    </source>
</evidence>
<evidence type="ECO:0000256" key="2">
    <source>
        <dbReference type="ARBA" id="ARBA00022448"/>
    </source>
</evidence>
<sequence>MSDVLAVNAVDLTKTFGPLTAVDHISLQVAQGEVYGVLGPNGAGKTTVLRMLFGLIRPDSGVLEVFGRSWPRDGVRTLDGVAGFIESPKLYPGLSGRRNLQLLAGLDGLDGATAARRVDEVLDTVDLLGRDREKVRGYSFGMRQRLGVAAALLRVPRLLVLDEPANGLDPAGIRDMRALVKRLAGSGMTVLLSSHDMAEVEQICDDVTIMRTGQVVYHGSIAGLRDRAPVPAHRLTTTDDDRAATLAGARGLEVEPAAGGLAVRGDEKALDALIADLVGAGIGLRGLAMSETPLEALFFMLTERPPTAPTVSSASTDPSAATADQGRHAVTSGARR</sequence>
<name>A0ABN2B2D9_9ACTN</name>
<evidence type="ECO:0000256" key="5">
    <source>
        <dbReference type="SAM" id="MobiDB-lite"/>
    </source>
</evidence>